<gene>
    <name evidence="8" type="ORF">ACFFNY_21080</name>
</gene>
<evidence type="ECO:0000256" key="4">
    <source>
        <dbReference type="ARBA" id="ARBA00022989"/>
    </source>
</evidence>
<feature type="transmembrane region" description="Helical" evidence="6">
    <location>
        <begin position="298"/>
        <end position="322"/>
    </location>
</feature>
<feature type="transmembrane region" description="Helical" evidence="6">
    <location>
        <begin position="105"/>
        <end position="122"/>
    </location>
</feature>
<keyword evidence="5 6" id="KW-0472">Membrane</keyword>
<dbReference type="InterPro" id="IPR011701">
    <property type="entry name" value="MFS"/>
</dbReference>
<feature type="transmembrane region" description="Helical" evidence="6">
    <location>
        <begin position="40"/>
        <end position="60"/>
    </location>
</feature>
<reference evidence="8 9" key="1">
    <citation type="submission" date="2024-09" db="EMBL/GenBank/DDBJ databases">
        <authorList>
            <person name="Sun Q."/>
            <person name="Mori K."/>
        </authorList>
    </citation>
    <scope>NUCLEOTIDE SEQUENCE [LARGE SCALE GENOMIC DNA]</scope>
    <source>
        <strain evidence="8 9">JCM 12520</strain>
    </source>
</reference>
<dbReference type="InterPro" id="IPR020846">
    <property type="entry name" value="MFS_dom"/>
</dbReference>
<name>A0ABV5W0I5_9BACL</name>
<dbReference type="RefSeq" id="WP_344914418.1">
    <property type="nucleotide sequence ID" value="NZ_BAAAYO010000013.1"/>
</dbReference>
<comment type="caution">
    <text evidence="8">The sequence shown here is derived from an EMBL/GenBank/DDBJ whole genome shotgun (WGS) entry which is preliminary data.</text>
</comment>
<sequence>MNLRLILYLVGFSAFTGSLGQNLYTPLLSDMQKELNTTSYLMSLTVSLFLVALAVMQIVFGPLADSKGRRKVLLPALVLYCAASLGAAFSHSIGLFLVFRVLQGIGSAVLPVVGAAVIGDLFREKELAKGMAVYQLMILLAPAVGPLLGGVIGEKFGYQGVFLFLTFLILLLLLANMKFLPETKSQTLSTKKFSLRSFSIIFRNHLGAVVVLYGFVQCVVYLAYIVFVPQILSTFYRMSSGKVGLVLLLMSVCTIVSITIGSWMRNRMGSGRGLLYAFLFQSCSVVLFALTAHLSLPLLIVDVCLFGFTMGLTASMPTTILAEQFPEERATAIGVFNLVRYIGSALGPMIGSLLYVENNLKPLFLTCGIVYFISVLLGGWWMRSKRLKVVTS</sequence>
<feature type="transmembrane region" description="Helical" evidence="6">
    <location>
        <begin position="362"/>
        <end position="382"/>
    </location>
</feature>
<feature type="transmembrane region" description="Helical" evidence="6">
    <location>
        <begin position="243"/>
        <end position="261"/>
    </location>
</feature>
<dbReference type="EMBL" id="JBHMAG010000014">
    <property type="protein sequence ID" value="MFB9754069.1"/>
    <property type="molecule type" value="Genomic_DNA"/>
</dbReference>
<comment type="subcellular location">
    <subcellularLocation>
        <location evidence="1">Cell membrane</location>
        <topology evidence="1">Multi-pass membrane protein</topology>
    </subcellularLocation>
</comment>
<accession>A0ABV5W0I5</accession>
<keyword evidence="4 6" id="KW-1133">Transmembrane helix</keyword>
<evidence type="ECO:0000256" key="3">
    <source>
        <dbReference type="ARBA" id="ARBA00022692"/>
    </source>
</evidence>
<feature type="transmembrane region" description="Helical" evidence="6">
    <location>
        <begin position="201"/>
        <end position="223"/>
    </location>
</feature>
<dbReference type="PRINTS" id="PR01035">
    <property type="entry name" value="TCRTETA"/>
</dbReference>
<keyword evidence="9" id="KW-1185">Reference proteome</keyword>
<evidence type="ECO:0000313" key="9">
    <source>
        <dbReference type="Proteomes" id="UP001589619"/>
    </source>
</evidence>
<evidence type="ECO:0000256" key="1">
    <source>
        <dbReference type="ARBA" id="ARBA00004651"/>
    </source>
</evidence>
<dbReference type="PANTHER" id="PTHR23502">
    <property type="entry name" value="MAJOR FACILITATOR SUPERFAMILY"/>
    <property type="match status" value="1"/>
</dbReference>
<dbReference type="SUPFAM" id="SSF103473">
    <property type="entry name" value="MFS general substrate transporter"/>
    <property type="match status" value="1"/>
</dbReference>
<feature type="transmembrane region" description="Helical" evidence="6">
    <location>
        <begin position="134"/>
        <end position="152"/>
    </location>
</feature>
<protein>
    <submittedName>
        <fullName evidence="8">MFS transporter</fullName>
    </submittedName>
</protein>
<dbReference type="Proteomes" id="UP001589619">
    <property type="component" value="Unassembled WGS sequence"/>
</dbReference>
<dbReference type="InterPro" id="IPR036259">
    <property type="entry name" value="MFS_trans_sf"/>
</dbReference>
<dbReference type="PANTHER" id="PTHR23502:SF35">
    <property type="entry name" value="MAJOR FACILITATOR SUPERFAMILY (MFS) PROFILE DOMAIN-CONTAINING PROTEIN"/>
    <property type="match status" value="1"/>
</dbReference>
<evidence type="ECO:0000256" key="5">
    <source>
        <dbReference type="ARBA" id="ARBA00023136"/>
    </source>
</evidence>
<evidence type="ECO:0000256" key="6">
    <source>
        <dbReference type="SAM" id="Phobius"/>
    </source>
</evidence>
<proteinExistence type="predicted"/>
<feature type="transmembrane region" description="Helical" evidence="6">
    <location>
        <begin position="158"/>
        <end position="180"/>
    </location>
</feature>
<keyword evidence="3 6" id="KW-0812">Transmembrane</keyword>
<evidence type="ECO:0000256" key="2">
    <source>
        <dbReference type="ARBA" id="ARBA00022448"/>
    </source>
</evidence>
<dbReference type="InterPro" id="IPR001958">
    <property type="entry name" value="Tet-R_TetA/multi-R_MdtG-like"/>
</dbReference>
<dbReference type="PROSITE" id="PS50850">
    <property type="entry name" value="MFS"/>
    <property type="match status" value="1"/>
</dbReference>
<feature type="domain" description="Major facilitator superfamily (MFS) profile" evidence="7">
    <location>
        <begin position="6"/>
        <end position="386"/>
    </location>
</feature>
<evidence type="ECO:0000313" key="8">
    <source>
        <dbReference type="EMBL" id="MFB9754069.1"/>
    </source>
</evidence>
<feature type="transmembrane region" description="Helical" evidence="6">
    <location>
        <begin position="72"/>
        <end position="99"/>
    </location>
</feature>
<dbReference type="Pfam" id="PF07690">
    <property type="entry name" value="MFS_1"/>
    <property type="match status" value="1"/>
</dbReference>
<feature type="transmembrane region" description="Helical" evidence="6">
    <location>
        <begin position="273"/>
        <end position="292"/>
    </location>
</feature>
<evidence type="ECO:0000259" key="7">
    <source>
        <dbReference type="PROSITE" id="PS50850"/>
    </source>
</evidence>
<dbReference type="CDD" id="cd17474">
    <property type="entry name" value="MFS_YfmO_like"/>
    <property type="match status" value="1"/>
</dbReference>
<organism evidence="8 9">
    <name type="scientific">Paenibacillus hodogayensis</name>
    <dbReference type="NCBI Taxonomy" id="279208"/>
    <lineage>
        <taxon>Bacteria</taxon>
        <taxon>Bacillati</taxon>
        <taxon>Bacillota</taxon>
        <taxon>Bacilli</taxon>
        <taxon>Bacillales</taxon>
        <taxon>Paenibacillaceae</taxon>
        <taxon>Paenibacillus</taxon>
    </lineage>
</organism>
<dbReference type="Gene3D" id="1.20.1720.10">
    <property type="entry name" value="Multidrug resistance protein D"/>
    <property type="match status" value="1"/>
</dbReference>
<feature type="transmembrane region" description="Helical" evidence="6">
    <location>
        <begin position="334"/>
        <end position="356"/>
    </location>
</feature>
<keyword evidence="2" id="KW-0813">Transport</keyword>